<feature type="region of interest" description="Disordered" evidence="1">
    <location>
        <begin position="35"/>
        <end position="65"/>
    </location>
</feature>
<gene>
    <name evidence="3" type="ORF">METZ01_LOCUS309691</name>
</gene>
<evidence type="ECO:0000256" key="1">
    <source>
        <dbReference type="SAM" id="MobiDB-lite"/>
    </source>
</evidence>
<evidence type="ECO:0000259" key="2">
    <source>
        <dbReference type="Pfam" id="PF00963"/>
    </source>
</evidence>
<sequence length="191" mass="20225">MKVTKKFCQKALLGIIALSWLAMLSLTTVQAVDVEPQPRQRPQVKQPKGNDNQRPEPKQPRGNDLISTKVSIDPAIVVSPEAGEELKIKVAITGGKSVAGYQLSLAYDQSALEYVIIKNGGYLPPGAFTVPPIVSPDSVLFAATSLAGDAKSANGTLAIATFKVLANKDSTIKLANVMLSDAKANKLATLK</sequence>
<dbReference type="InterPro" id="IPR002102">
    <property type="entry name" value="Cohesin_dom"/>
</dbReference>
<dbReference type="Pfam" id="PF00963">
    <property type="entry name" value="Cohesin"/>
    <property type="match status" value="1"/>
</dbReference>
<reference evidence="3" key="1">
    <citation type="submission" date="2018-05" db="EMBL/GenBank/DDBJ databases">
        <authorList>
            <person name="Lanie J.A."/>
            <person name="Ng W.-L."/>
            <person name="Kazmierczak K.M."/>
            <person name="Andrzejewski T.M."/>
            <person name="Davidsen T.M."/>
            <person name="Wayne K.J."/>
            <person name="Tettelin H."/>
            <person name="Glass J.I."/>
            <person name="Rusch D."/>
            <person name="Podicherti R."/>
            <person name="Tsui H.-C.T."/>
            <person name="Winkler M.E."/>
        </authorList>
    </citation>
    <scope>NUCLEOTIDE SEQUENCE</scope>
</reference>
<feature type="non-terminal residue" evidence="3">
    <location>
        <position position="191"/>
    </location>
</feature>
<dbReference type="EMBL" id="UINC01098371">
    <property type="protein sequence ID" value="SVC56837.1"/>
    <property type="molecule type" value="Genomic_DNA"/>
</dbReference>
<dbReference type="AlphaFoldDB" id="A0A382N9D1"/>
<proteinExistence type="predicted"/>
<dbReference type="SUPFAM" id="SSF49384">
    <property type="entry name" value="Carbohydrate-binding domain"/>
    <property type="match status" value="1"/>
</dbReference>
<dbReference type="InterPro" id="IPR008965">
    <property type="entry name" value="CBM2/CBM3_carb-bd_dom_sf"/>
</dbReference>
<evidence type="ECO:0000313" key="3">
    <source>
        <dbReference type="EMBL" id="SVC56837.1"/>
    </source>
</evidence>
<organism evidence="3">
    <name type="scientific">marine metagenome</name>
    <dbReference type="NCBI Taxonomy" id="408172"/>
    <lineage>
        <taxon>unclassified sequences</taxon>
        <taxon>metagenomes</taxon>
        <taxon>ecological metagenomes</taxon>
    </lineage>
</organism>
<dbReference type="CDD" id="cd08547">
    <property type="entry name" value="Type_II_cohesin"/>
    <property type="match status" value="1"/>
</dbReference>
<name>A0A382N9D1_9ZZZZ</name>
<dbReference type="GO" id="GO:0030246">
    <property type="term" value="F:carbohydrate binding"/>
    <property type="evidence" value="ECO:0007669"/>
    <property type="project" value="InterPro"/>
</dbReference>
<protein>
    <recommendedName>
        <fullName evidence="2">Cohesin domain-containing protein</fullName>
    </recommendedName>
</protein>
<feature type="compositionally biased region" description="Basic and acidic residues" evidence="1">
    <location>
        <begin position="51"/>
        <end position="61"/>
    </location>
</feature>
<feature type="domain" description="Cohesin" evidence="2">
    <location>
        <begin position="79"/>
        <end position="184"/>
    </location>
</feature>
<accession>A0A382N9D1</accession>
<dbReference type="Gene3D" id="2.60.40.680">
    <property type="match status" value="1"/>
</dbReference>
<dbReference type="GO" id="GO:0000272">
    <property type="term" value="P:polysaccharide catabolic process"/>
    <property type="evidence" value="ECO:0007669"/>
    <property type="project" value="InterPro"/>
</dbReference>